<dbReference type="PROSITE" id="PS51186">
    <property type="entry name" value="GNAT"/>
    <property type="match status" value="1"/>
</dbReference>
<dbReference type="Proteomes" id="UP000749471">
    <property type="component" value="Unassembled WGS sequence"/>
</dbReference>
<dbReference type="EMBL" id="JAHLPM010000014">
    <property type="protein sequence ID" value="MBU5439356.1"/>
    <property type="molecule type" value="Genomic_DNA"/>
</dbReference>
<dbReference type="Pfam" id="PF13302">
    <property type="entry name" value="Acetyltransf_3"/>
    <property type="match status" value="1"/>
</dbReference>
<feature type="domain" description="N-acetyltransferase" evidence="1">
    <location>
        <begin position="8"/>
        <end position="162"/>
    </location>
</feature>
<reference evidence="2 3" key="1">
    <citation type="submission" date="2021-06" db="EMBL/GenBank/DDBJ databases">
        <authorList>
            <person name="Sun Q."/>
            <person name="Li D."/>
        </authorList>
    </citation>
    <scope>NUCLEOTIDE SEQUENCE [LARGE SCALE GENOMIC DNA]</scope>
    <source>
        <strain evidence="2 3">MSJ-40</strain>
    </source>
</reference>
<organism evidence="2 3">
    <name type="scientific">Tissierella simiarum</name>
    <dbReference type="NCBI Taxonomy" id="2841534"/>
    <lineage>
        <taxon>Bacteria</taxon>
        <taxon>Bacillati</taxon>
        <taxon>Bacillota</taxon>
        <taxon>Tissierellia</taxon>
        <taxon>Tissierellales</taxon>
        <taxon>Tissierellaceae</taxon>
        <taxon>Tissierella</taxon>
    </lineage>
</organism>
<dbReference type="InterPro" id="IPR000182">
    <property type="entry name" value="GNAT_dom"/>
</dbReference>
<sequence length="196" mass="23355">MEIKGKRVIIAPLKIEDVYCMREWGYHEDSLLMDYNFPSMNNSELHGWYKVKTFGRSKEYYGVTNREGKLVGYMGIKNIKKIKKEATLGIVFDPNHINKGYGTEAITTYLNYYFNEMKMKTLLLEVAKFNKRALRCYEKSGFVVIDLYLDKFFNQDMDLTDPYYLQEKSSFVIKDGKIYNYIYKMKVDRKSFLKER</sequence>
<accession>A0ABS6E9Z3</accession>
<evidence type="ECO:0000313" key="3">
    <source>
        <dbReference type="Proteomes" id="UP000749471"/>
    </source>
</evidence>
<dbReference type="PANTHER" id="PTHR43415:SF3">
    <property type="entry name" value="GNAT-FAMILY ACETYLTRANSFERASE"/>
    <property type="match status" value="1"/>
</dbReference>
<dbReference type="PANTHER" id="PTHR43415">
    <property type="entry name" value="SPERMIDINE N(1)-ACETYLTRANSFERASE"/>
    <property type="match status" value="1"/>
</dbReference>
<proteinExistence type="predicted"/>
<protein>
    <submittedName>
        <fullName evidence="2">GNAT family N-acetyltransferase</fullName>
    </submittedName>
</protein>
<keyword evidence="3" id="KW-1185">Reference proteome</keyword>
<evidence type="ECO:0000259" key="1">
    <source>
        <dbReference type="PROSITE" id="PS51186"/>
    </source>
</evidence>
<gene>
    <name evidence="2" type="ORF">KQI42_15130</name>
</gene>
<name>A0ABS6E9Z3_9FIRM</name>
<comment type="caution">
    <text evidence="2">The sequence shown here is derived from an EMBL/GenBank/DDBJ whole genome shotgun (WGS) entry which is preliminary data.</text>
</comment>
<evidence type="ECO:0000313" key="2">
    <source>
        <dbReference type="EMBL" id="MBU5439356.1"/>
    </source>
</evidence>
<dbReference type="RefSeq" id="WP_216521063.1">
    <property type="nucleotide sequence ID" value="NZ_JAHLPM010000014.1"/>
</dbReference>